<proteinExistence type="predicted"/>
<dbReference type="Proteomes" id="UP000887576">
    <property type="component" value="Unplaced"/>
</dbReference>
<protein>
    <submittedName>
        <fullName evidence="2">Uncharacterized protein</fullName>
    </submittedName>
</protein>
<evidence type="ECO:0000313" key="2">
    <source>
        <dbReference type="WBParaSite" id="JU765_v2.g2918.t1"/>
    </source>
</evidence>
<evidence type="ECO:0000313" key="1">
    <source>
        <dbReference type="Proteomes" id="UP000887576"/>
    </source>
</evidence>
<dbReference type="WBParaSite" id="JU765_v2.g2918.t1">
    <property type="protein sequence ID" value="JU765_v2.g2918.t1"/>
    <property type="gene ID" value="JU765_v2.g2918"/>
</dbReference>
<sequence length="104" mass="11550">MNQKLQRANPKIKKEGLLLARKVLDGTTSVFFLFDDLGLGSGHKDGQDDGDWQHEKQGINGVLDLWVDDGDQGSAGRQQQNREFKNGNKCGQHLKNSWTVLSGN</sequence>
<name>A0AC34R381_9BILA</name>
<reference evidence="2" key="1">
    <citation type="submission" date="2022-11" db="UniProtKB">
        <authorList>
            <consortium name="WormBaseParasite"/>
        </authorList>
    </citation>
    <scope>IDENTIFICATION</scope>
</reference>
<organism evidence="1 2">
    <name type="scientific">Panagrolaimus sp. JU765</name>
    <dbReference type="NCBI Taxonomy" id="591449"/>
    <lineage>
        <taxon>Eukaryota</taxon>
        <taxon>Metazoa</taxon>
        <taxon>Ecdysozoa</taxon>
        <taxon>Nematoda</taxon>
        <taxon>Chromadorea</taxon>
        <taxon>Rhabditida</taxon>
        <taxon>Tylenchina</taxon>
        <taxon>Panagrolaimomorpha</taxon>
        <taxon>Panagrolaimoidea</taxon>
        <taxon>Panagrolaimidae</taxon>
        <taxon>Panagrolaimus</taxon>
    </lineage>
</organism>
<accession>A0AC34R381</accession>